<evidence type="ECO:0000313" key="2">
    <source>
        <dbReference type="EMBL" id="QPM99259.1"/>
    </source>
</evidence>
<gene>
    <name evidence="2" type="ORF">MitoLV_31</name>
</gene>
<keyword evidence="1" id="KW-0812">Transmembrane</keyword>
<feature type="transmembrane region" description="Helical" evidence="1">
    <location>
        <begin position="430"/>
        <end position="448"/>
    </location>
</feature>
<keyword evidence="1" id="KW-0472">Membrane</keyword>
<feature type="transmembrane region" description="Helical" evidence="1">
    <location>
        <begin position="468"/>
        <end position="489"/>
    </location>
</feature>
<geneLocation type="mitochondrion" evidence="2"/>
<feature type="transmembrane region" description="Helical" evidence="1">
    <location>
        <begin position="496"/>
        <end position="513"/>
    </location>
</feature>
<organism evidence="2">
    <name type="scientific">Euplotes vanleeuwenhoeki</name>
    <dbReference type="NCBI Taxonomy" id="2794224"/>
    <lineage>
        <taxon>Eukaryota</taxon>
        <taxon>Sar</taxon>
        <taxon>Alveolata</taxon>
        <taxon>Ciliophora</taxon>
        <taxon>Intramacronucleata</taxon>
        <taxon>Spirotrichea</taxon>
        <taxon>Hypotrichia</taxon>
        <taxon>Euplotida</taxon>
        <taxon>Euplotidae</taxon>
        <taxon>Euplotes</taxon>
    </lineage>
</organism>
<keyword evidence="2" id="KW-0496">Mitochondrion</keyword>
<reference evidence="2" key="1">
    <citation type="journal article" date="2020" name="Sci. Rep.">
        <title>Morphology, ultrastructure, genomics, and phylogeny of Euplotes vanleeuwenhoeki sp. nov. and its ultra-reduced endosymbiont 'Candidatus Pinguicoccus supinus' sp. nov.</title>
        <authorList>
            <person name="Serra V."/>
            <person name="Gammuto L."/>
            <person name="Nitla V."/>
            <person name="Castelli M."/>
            <person name="Lanzoni O."/>
            <person name="Sassera D."/>
            <person name="Bandi C."/>
            <person name="Sandeep B.V."/>
            <person name="Verni F."/>
            <person name="Modeo L."/>
            <person name="Petroni G."/>
        </authorList>
    </citation>
    <scope>NUCLEOTIDE SEQUENCE</scope>
    <source>
        <strain evidence="2">KKR18</strain>
    </source>
</reference>
<sequence>MHVISFTRNLIKQNSNIMLLLYYNLSWFKYIYAFLLNYKAYSGFFKIIWFLTYIFDLQVFVKNLGKNLILFVFQLPYNAYPFKLNLNWISHLYTYIINLLPTQLQNGYKSYIRSKIFSNLSTTPNFRINQFLDTFKLSLHYLISKKLMQNDRYLIGFHNYIQLYTSVYPTDPIYFSYRRSTFFKNNLKSNYILFKTRKIYHSSIYTLTYNYGVIIPKSHSIIQLKKFKINKNKFYLLFKQNNYKIRMYYSLKYIKGIYSGLNLFKVSSTYIKIKLNKSFIKTSHSSFINFYNYNLISKISKFKTQISALLNLKPLKTRLLRFLTSQVVNFNRLFNYNFFKETLNSKVKFLRFANYFYRSKRLSIGLNINTGFFKQYNKTSILFKTNSSVWASKINLKRITWQRQEFLSQFRKKIYYQNKLSRFILKFYRFKVNEFMFTFEFNIIWILLKSRLIYHKSTAHQLFKVRSLFINGILISNTLPLIQVNLTFYDILQVFVCVRIYIYILWDSFTYIYKHKRFLFYVYKWRIRRFRPYPKESSHRLPHWILHISIFQGSIPIFFEVDYSVLSIIILYFKYYNLHHFLSSSFILAPLGSVRNHNWKSLV</sequence>
<feature type="transmembrane region" description="Helical" evidence="1">
    <location>
        <begin position="20"/>
        <end position="38"/>
    </location>
</feature>
<proteinExistence type="predicted"/>
<evidence type="ECO:0008006" key="3">
    <source>
        <dbReference type="Google" id="ProtNLM"/>
    </source>
</evidence>
<evidence type="ECO:0000256" key="1">
    <source>
        <dbReference type="SAM" id="Phobius"/>
    </source>
</evidence>
<dbReference type="EMBL" id="MK889230">
    <property type="protein sequence ID" value="QPM99259.1"/>
    <property type="molecule type" value="Genomic_DNA"/>
</dbReference>
<name>A0A7T1C505_9SPIT</name>
<protein>
    <recommendedName>
        <fullName evidence="3">Ribosomal protein S4</fullName>
    </recommendedName>
</protein>
<accession>A0A7T1C505</accession>
<dbReference type="AlphaFoldDB" id="A0A7T1C505"/>
<keyword evidence="1" id="KW-1133">Transmembrane helix</keyword>
<feature type="transmembrane region" description="Helical" evidence="1">
    <location>
        <begin position="44"/>
        <end position="61"/>
    </location>
</feature>